<comment type="similarity">
    <text evidence="1">Belongs to the glycosyltransferase 32 family.</text>
</comment>
<dbReference type="EMBL" id="KQ030557">
    <property type="protein sequence ID" value="KJZ71913.1"/>
    <property type="molecule type" value="Genomic_DNA"/>
</dbReference>
<feature type="compositionally biased region" description="Low complexity" evidence="2">
    <location>
        <begin position="418"/>
        <end position="442"/>
    </location>
</feature>
<feature type="compositionally biased region" description="Polar residues" evidence="2">
    <location>
        <begin position="464"/>
        <end position="475"/>
    </location>
</feature>
<dbReference type="Gene3D" id="3.90.550.20">
    <property type="match status" value="1"/>
</dbReference>
<dbReference type="PANTHER" id="PTHR46830">
    <property type="entry name" value="TRANSFERASE, PUTATIVE-RELATED"/>
    <property type="match status" value="1"/>
</dbReference>
<feature type="region of interest" description="Disordered" evidence="2">
    <location>
        <begin position="380"/>
        <end position="475"/>
    </location>
</feature>
<accession>A0A0F7ZST3</accession>
<feature type="compositionally biased region" description="Pro residues" evidence="2">
    <location>
        <begin position="407"/>
        <end position="417"/>
    </location>
</feature>
<dbReference type="OrthoDB" id="409543at2759"/>
<name>A0A0F7ZST3_9HYPO</name>
<dbReference type="GO" id="GO:1901135">
    <property type="term" value="P:carbohydrate derivative metabolic process"/>
    <property type="evidence" value="ECO:0007669"/>
    <property type="project" value="UniProtKB-ARBA"/>
</dbReference>
<dbReference type="PANTHER" id="PTHR46830:SF2">
    <property type="entry name" value="ALPHA-1,4-N-ACETYLGLUCOSAMINYLTRANSFERASE"/>
    <property type="match status" value="1"/>
</dbReference>
<sequence>MARFSFNVVALSAILSLSILLLSFRQVRPRFTKPHSFRESPQQSQHHEEDGIPNQVHFVYLVKDASANISFQFSHYLAMYAAWHHWQPTAIFLHTNAGDEAISRARSGHSSKWDRQVFEMPGLVVNHVSVPHRTNTGKKLRYAEHSSDFVRVQAVRDLGGVYVDFDAFALRDIKVLRRSGFNAVAGREVTGQINSGIFMSKKDGAVVRTWAEEMHKVYDGYWVTHSNLALTRIAEDAVAEPGEMLIMERNALAPGGWGPLEYNSLWEAHDDVPSNLQHVNQGDRLPAVSSIGPPWVTNWSKTYILHAFMPYRANFTVKGFDYISPRYVLERRSNFARALYPLVKIMYEEGLVTIDDAFHGYLSLPNKTIPNMPVPIEPIAPKPGLNLTSPSPRPLSSGSFTLSPPSSASPPSAPPGSSPLSLAQLEASVSASSLSSLASQSATPRPSLDDATPSRSSPYKPGPEQSSLALNTHTF</sequence>
<evidence type="ECO:0000256" key="1">
    <source>
        <dbReference type="ARBA" id="ARBA00009003"/>
    </source>
</evidence>
<dbReference type="AlphaFoldDB" id="A0A0F7ZST3"/>
<reference evidence="3 4" key="1">
    <citation type="journal article" date="2014" name="Genome Biol. Evol.">
        <title>Comparative genomics and transcriptomics analyses reveal divergent lifestyle features of nematode endoparasitic fungus Hirsutella minnesotensis.</title>
        <authorList>
            <person name="Lai Y."/>
            <person name="Liu K."/>
            <person name="Zhang X."/>
            <person name="Zhang X."/>
            <person name="Li K."/>
            <person name="Wang N."/>
            <person name="Shu C."/>
            <person name="Wu Y."/>
            <person name="Wang C."/>
            <person name="Bushley K.E."/>
            <person name="Xiang M."/>
            <person name="Liu X."/>
        </authorList>
    </citation>
    <scope>NUCLEOTIDE SEQUENCE [LARGE SCALE GENOMIC DNA]</scope>
    <source>
        <strain evidence="3 4">3608</strain>
    </source>
</reference>
<dbReference type="InterPro" id="IPR007577">
    <property type="entry name" value="GlycoTrfase_DXD_sugar-bd_CS"/>
</dbReference>
<evidence type="ECO:0000313" key="4">
    <source>
        <dbReference type="Proteomes" id="UP000054481"/>
    </source>
</evidence>
<evidence type="ECO:0008006" key="5">
    <source>
        <dbReference type="Google" id="ProtNLM"/>
    </source>
</evidence>
<protein>
    <recommendedName>
        <fullName evidence="5">Glycosyl transferase</fullName>
    </recommendedName>
</protein>
<proteinExistence type="inferred from homology"/>
<feature type="compositionally biased region" description="Low complexity" evidence="2">
    <location>
        <begin position="394"/>
        <end position="406"/>
    </location>
</feature>
<evidence type="ECO:0000313" key="3">
    <source>
        <dbReference type="EMBL" id="KJZ71913.1"/>
    </source>
</evidence>
<keyword evidence="4" id="KW-1185">Reference proteome</keyword>
<dbReference type="Proteomes" id="UP000054481">
    <property type="component" value="Unassembled WGS sequence"/>
</dbReference>
<organism evidence="3 4">
    <name type="scientific">Hirsutella minnesotensis 3608</name>
    <dbReference type="NCBI Taxonomy" id="1043627"/>
    <lineage>
        <taxon>Eukaryota</taxon>
        <taxon>Fungi</taxon>
        <taxon>Dikarya</taxon>
        <taxon>Ascomycota</taxon>
        <taxon>Pezizomycotina</taxon>
        <taxon>Sordariomycetes</taxon>
        <taxon>Hypocreomycetidae</taxon>
        <taxon>Hypocreales</taxon>
        <taxon>Ophiocordycipitaceae</taxon>
        <taxon>Hirsutella</taxon>
    </lineage>
</organism>
<dbReference type="Pfam" id="PF04488">
    <property type="entry name" value="Gly_transf_sug"/>
    <property type="match status" value="1"/>
</dbReference>
<evidence type="ECO:0000256" key="2">
    <source>
        <dbReference type="SAM" id="MobiDB-lite"/>
    </source>
</evidence>
<dbReference type="InterPro" id="IPR029044">
    <property type="entry name" value="Nucleotide-diphossugar_trans"/>
</dbReference>
<dbReference type="SUPFAM" id="SSF53448">
    <property type="entry name" value="Nucleotide-diphospho-sugar transferases"/>
    <property type="match status" value="1"/>
</dbReference>
<gene>
    <name evidence="3" type="ORF">HIM_08669</name>
</gene>